<dbReference type="InterPro" id="IPR021586">
    <property type="entry name" value="Tscrpt_reg_TrmB_C"/>
</dbReference>
<dbReference type="InterPro" id="IPR036388">
    <property type="entry name" value="WH-like_DNA-bd_sf"/>
</dbReference>
<dbReference type="InterPro" id="IPR011991">
    <property type="entry name" value="ArsR-like_HTH"/>
</dbReference>
<comment type="similarity">
    <text evidence="1">Belongs to the transcriptional regulator TrmB family.</text>
</comment>
<comment type="caution">
    <text evidence="3">The sequence shown here is derived from an EMBL/GenBank/DDBJ whole genome shotgun (WGS) entry which is preliminary data.</text>
</comment>
<sequence length="343" mass="38884">MDEDILELFRVLGAGRLGAKIYCALLSSGQMTLSRLSEETGIVAPQLYQYLKRLETLGLIEVSRGKPNLYRAVSPDVLEAVYKEKLERVGKRALEKLRSMPRRVQADERSYGVFVLRSWRSFRARVLEEIKTANYDILMCGDSAFMKGYWDELEEKEKKGVNVYVILYEVPGIPLDEKAVRVTKVRRAVSGDIMAILDSKVALVAQRRIGPRDVPEYGLVVEEPVLVDYLEHEFFHRWLRGEVLRDSPLRLPSVFTVHRLAALEIRELLSKGRKLRATVYGRFVGTKNEAVLEGVVTGVTLDEKRGVTHLTLETPTGTVRVGGPDAILEEFAAYRVEVREVYG</sequence>
<dbReference type="PANTHER" id="PTHR34293:SF1">
    <property type="entry name" value="HTH-TYPE TRANSCRIPTIONAL REGULATOR TRMBL2"/>
    <property type="match status" value="1"/>
</dbReference>
<reference evidence="3" key="1">
    <citation type="journal article" date="2020" name="mSystems">
        <title>Genome- and Community-Level Interaction Insights into Carbon Utilization and Element Cycling Functions of Hydrothermarchaeota in Hydrothermal Sediment.</title>
        <authorList>
            <person name="Zhou Z."/>
            <person name="Liu Y."/>
            <person name="Xu W."/>
            <person name="Pan J."/>
            <person name="Luo Z.H."/>
            <person name="Li M."/>
        </authorList>
    </citation>
    <scope>NUCLEOTIDE SEQUENCE [LARGE SCALE GENOMIC DNA]</scope>
    <source>
        <strain evidence="4">SpSt-1125</strain>
        <strain evidence="3">SpSt-8</strain>
    </source>
</reference>
<dbReference type="CDD" id="cd09124">
    <property type="entry name" value="PLDc_like_TrmB_middle"/>
    <property type="match status" value="1"/>
</dbReference>
<dbReference type="SUPFAM" id="SSF159071">
    <property type="entry name" value="TrmB C-terminal domain-like"/>
    <property type="match status" value="1"/>
</dbReference>
<dbReference type="EMBL" id="DRZM01000189">
    <property type="protein sequence ID" value="HHP05381.1"/>
    <property type="molecule type" value="Genomic_DNA"/>
</dbReference>
<dbReference type="SMART" id="SM00418">
    <property type="entry name" value="HTH_ARSR"/>
    <property type="match status" value="1"/>
</dbReference>
<dbReference type="Pfam" id="PF01978">
    <property type="entry name" value="TrmB"/>
    <property type="match status" value="1"/>
</dbReference>
<dbReference type="CDD" id="cd00090">
    <property type="entry name" value="HTH_ARSR"/>
    <property type="match status" value="1"/>
</dbReference>
<evidence type="ECO:0000259" key="2">
    <source>
        <dbReference type="SMART" id="SM00418"/>
    </source>
</evidence>
<dbReference type="PANTHER" id="PTHR34293">
    <property type="entry name" value="HTH-TYPE TRANSCRIPTIONAL REGULATOR TRMBL2"/>
    <property type="match status" value="1"/>
</dbReference>
<dbReference type="InterPro" id="IPR002831">
    <property type="entry name" value="Tscrpt_reg_TrmB_N"/>
</dbReference>
<evidence type="ECO:0000256" key="1">
    <source>
        <dbReference type="ARBA" id="ARBA00007287"/>
    </source>
</evidence>
<gene>
    <name evidence="4" type="ORF">ENM88_06530</name>
    <name evidence="3" type="ORF">ENV88_05765</name>
</gene>
<dbReference type="InterPro" id="IPR036390">
    <property type="entry name" value="WH_DNA-bd_sf"/>
</dbReference>
<proteinExistence type="inferred from homology"/>
<organism evidence="3">
    <name type="scientific">Thermofilum pendens</name>
    <dbReference type="NCBI Taxonomy" id="2269"/>
    <lineage>
        <taxon>Archaea</taxon>
        <taxon>Thermoproteota</taxon>
        <taxon>Thermoprotei</taxon>
        <taxon>Thermofilales</taxon>
        <taxon>Thermofilaceae</taxon>
        <taxon>Thermofilum</taxon>
    </lineage>
</organism>
<feature type="domain" description="HTH arsR-type" evidence="2">
    <location>
        <begin position="7"/>
        <end position="87"/>
    </location>
</feature>
<dbReference type="SUPFAM" id="SSF46785">
    <property type="entry name" value="Winged helix' DNA-binding domain"/>
    <property type="match status" value="1"/>
</dbReference>
<dbReference type="Gene3D" id="1.10.10.10">
    <property type="entry name" value="Winged helix-like DNA-binding domain superfamily/Winged helix DNA-binding domain"/>
    <property type="match status" value="1"/>
</dbReference>
<dbReference type="InterPro" id="IPR001845">
    <property type="entry name" value="HTH_ArsR_DNA-bd_dom"/>
</dbReference>
<name>A0A7C3WKZ4_THEPE</name>
<dbReference type="InterPro" id="IPR051797">
    <property type="entry name" value="TrmB-like"/>
</dbReference>
<dbReference type="EMBL" id="DTIB01000102">
    <property type="protein sequence ID" value="HGB25520.1"/>
    <property type="molecule type" value="Genomic_DNA"/>
</dbReference>
<protein>
    <submittedName>
        <fullName evidence="3">ArsR family transcriptional regulator</fullName>
    </submittedName>
</protein>
<dbReference type="Gene3D" id="2.30.30.690">
    <property type="match status" value="1"/>
</dbReference>
<evidence type="ECO:0000313" key="4">
    <source>
        <dbReference type="EMBL" id="HHP05381.1"/>
    </source>
</evidence>
<evidence type="ECO:0000313" key="3">
    <source>
        <dbReference type="EMBL" id="HGB25520.1"/>
    </source>
</evidence>
<dbReference type="Pfam" id="PF11495">
    <property type="entry name" value="Regulator_TrmB"/>
    <property type="match status" value="1"/>
</dbReference>
<dbReference type="GO" id="GO:0003700">
    <property type="term" value="F:DNA-binding transcription factor activity"/>
    <property type="evidence" value="ECO:0007669"/>
    <property type="project" value="InterPro"/>
</dbReference>
<accession>A0A7C3WKZ4</accession>
<dbReference type="AlphaFoldDB" id="A0A7C3WKZ4"/>